<dbReference type="EMBL" id="CP002690">
    <property type="protein sequence ID" value="AEE14119.1"/>
    <property type="molecule type" value="Genomic_DNA"/>
</dbReference>
<dbReference type="Gene3D" id="3.10.310.20">
    <property type="entry name" value="DHHA2 domain"/>
    <property type="match status" value="1"/>
</dbReference>
<dbReference type="FunFam" id="3.90.1640.10:FF:000001">
    <property type="entry name" value="Probable manganese-dependent inorganic pyrophosphatase"/>
    <property type="match status" value="1"/>
</dbReference>
<dbReference type="PANTHER" id="PTHR12112">
    <property type="entry name" value="BNIP - RELATED"/>
    <property type="match status" value="1"/>
</dbReference>
<dbReference type="InterPro" id="IPR004097">
    <property type="entry name" value="DHHA2"/>
</dbReference>
<dbReference type="InterPro" id="IPR038222">
    <property type="entry name" value="DHHA2_dom_sf"/>
</dbReference>
<keyword evidence="4 9" id="KW-0378">Hydrolase</keyword>
<keyword evidence="3" id="KW-0479">Metal-binding</keyword>
<dbReference type="eggNOG" id="COG1227">
    <property type="taxonomic scope" value="Bacteria"/>
</dbReference>
<dbReference type="Pfam" id="PF01368">
    <property type="entry name" value="DHH"/>
    <property type="match status" value="1"/>
</dbReference>
<dbReference type="OrthoDB" id="9766150at2"/>
<keyword evidence="5" id="KW-0464">Manganese</keyword>
<proteinExistence type="predicted"/>
<evidence type="ECO:0000256" key="1">
    <source>
        <dbReference type="ARBA" id="ARBA00001936"/>
    </source>
</evidence>
<comment type="catalytic activity">
    <reaction evidence="7">
        <text>diphosphate + H2O = 2 phosphate + H(+)</text>
        <dbReference type="Rhea" id="RHEA:24576"/>
        <dbReference type="ChEBI" id="CHEBI:15377"/>
        <dbReference type="ChEBI" id="CHEBI:15378"/>
        <dbReference type="ChEBI" id="CHEBI:33019"/>
        <dbReference type="ChEBI" id="CHEBI:43474"/>
        <dbReference type="EC" id="3.6.1.1"/>
    </reaction>
</comment>
<dbReference type="Proteomes" id="UP000011765">
    <property type="component" value="Chromosome"/>
</dbReference>
<dbReference type="InterPro" id="IPR038763">
    <property type="entry name" value="DHH_sf"/>
</dbReference>
<evidence type="ECO:0000256" key="7">
    <source>
        <dbReference type="ARBA" id="ARBA00047820"/>
    </source>
</evidence>
<gene>
    <name evidence="9" type="ORF">Thena_0479</name>
</gene>
<evidence type="ECO:0000259" key="8">
    <source>
        <dbReference type="SMART" id="SM01131"/>
    </source>
</evidence>
<evidence type="ECO:0000256" key="5">
    <source>
        <dbReference type="ARBA" id="ARBA00023211"/>
    </source>
</evidence>
<dbReference type="NCBIfam" id="NF003877">
    <property type="entry name" value="PRK05427.1"/>
    <property type="match status" value="1"/>
</dbReference>
<dbReference type="Pfam" id="PF02833">
    <property type="entry name" value="DHHA2"/>
    <property type="match status" value="1"/>
</dbReference>
<dbReference type="Gene3D" id="3.90.1640.10">
    <property type="entry name" value="inorganic pyrophosphatase (n-terminal core)"/>
    <property type="match status" value="1"/>
</dbReference>
<sequence length="300" mass="33128">MSDVYVVGHKAPDTDSVCSAIVYAELKGYNSARAGELNDETKFVLNKFGFKEPELLENVEGKKLVLVDHNESSQRVCGEDSSMVIEIIDHHKFNFVNNTPIYILNEPLGSTCTILAKHYMDKIKDKPKLAGLLLSALLSDTVIFKSPTTTEEDKKIAQELAKIAGIDDINAFGIEIKKVQGSIIGKPIDSVVKKDYKDFDFGGKKVGIGQTEILDINEAYDRKNEIIKFIEELKNSGGYEMVAFAATDIMKEGSELFFAGDPGIIEKAFGKKPEGNSLWLPGVMSRKKQIAPPLEKAFKS</sequence>
<keyword evidence="10" id="KW-1185">Reference proteome</keyword>
<dbReference type="AlphaFoldDB" id="M1E7S0"/>
<organism evidence="9 10">
    <name type="scientific">Thermodesulfobium narugense DSM 14796</name>
    <dbReference type="NCBI Taxonomy" id="747365"/>
    <lineage>
        <taxon>Bacteria</taxon>
        <taxon>Pseudomonadati</taxon>
        <taxon>Thermodesulfobiota</taxon>
        <taxon>Thermodesulfobiia</taxon>
        <taxon>Thermodesulfobiales</taxon>
        <taxon>Thermodesulfobiaceae</taxon>
        <taxon>Thermodesulfobium</taxon>
    </lineage>
</organism>
<dbReference type="HOGENOM" id="CLU_025243_0_1_9"/>
<evidence type="ECO:0000256" key="4">
    <source>
        <dbReference type="ARBA" id="ARBA00022801"/>
    </source>
</evidence>
<evidence type="ECO:0000256" key="2">
    <source>
        <dbReference type="ARBA" id="ARBA00012146"/>
    </source>
</evidence>
<dbReference type="GO" id="GO:0046872">
    <property type="term" value="F:metal ion binding"/>
    <property type="evidence" value="ECO:0007669"/>
    <property type="project" value="UniProtKB-KW"/>
</dbReference>
<dbReference type="SUPFAM" id="SSF64182">
    <property type="entry name" value="DHH phosphoesterases"/>
    <property type="match status" value="1"/>
</dbReference>
<dbReference type="EC" id="3.6.1.1" evidence="2"/>
<evidence type="ECO:0000256" key="3">
    <source>
        <dbReference type="ARBA" id="ARBA00022723"/>
    </source>
</evidence>
<reference evidence="9 10" key="1">
    <citation type="submission" date="2011-04" db="EMBL/GenBank/DDBJ databases">
        <title>The complete genome of Thermodesulfobium narugense DSM 14796.</title>
        <authorList>
            <consortium name="US DOE Joint Genome Institute (JGI-PGF)"/>
            <person name="Lucas S."/>
            <person name="Han J."/>
            <person name="Lapidus A."/>
            <person name="Bruce D."/>
            <person name="Goodwin L."/>
            <person name="Pitluck S."/>
            <person name="Peters L."/>
            <person name="Kyrpides N."/>
            <person name="Mavromatis K."/>
            <person name="Pagani I."/>
            <person name="Ivanova N."/>
            <person name="Ovchinnikova G."/>
            <person name="Zhang X."/>
            <person name="Saunders L."/>
            <person name="Detter J.C."/>
            <person name="Tapia R."/>
            <person name="Han C."/>
            <person name="Land M."/>
            <person name="Hauser L."/>
            <person name="Markowitz V."/>
            <person name="Cheng J.-F."/>
            <person name="Hugenholtz P."/>
            <person name="Woyke T."/>
            <person name="Wu D."/>
            <person name="Spring S."/>
            <person name="Schroeder M."/>
            <person name="Brambilla E."/>
            <person name="Klenk H.-P."/>
            <person name="Eisen J.A."/>
        </authorList>
    </citation>
    <scope>NUCLEOTIDE SEQUENCE [LARGE SCALE GENOMIC DNA]</scope>
    <source>
        <strain evidence="9 10">DSM 14796</strain>
    </source>
</reference>
<dbReference type="InterPro" id="IPR001667">
    <property type="entry name" value="DDH_dom"/>
</dbReference>
<dbReference type="KEGG" id="tnr:Thena_0479"/>
<dbReference type="SMART" id="SM01131">
    <property type="entry name" value="DHHA2"/>
    <property type="match status" value="1"/>
</dbReference>
<feature type="domain" description="DHHA2" evidence="8">
    <location>
        <begin position="173"/>
        <end position="298"/>
    </location>
</feature>
<dbReference type="PANTHER" id="PTHR12112:SF22">
    <property type="entry name" value="MANGANESE-DEPENDENT INORGANIC PYROPHOSPHATASE-RELATED"/>
    <property type="match status" value="1"/>
</dbReference>
<accession>M1E7S0</accession>
<evidence type="ECO:0000256" key="6">
    <source>
        <dbReference type="ARBA" id="ARBA00032535"/>
    </source>
</evidence>
<dbReference type="RefSeq" id="WP_013755847.1">
    <property type="nucleotide sequence ID" value="NC_015499.1"/>
</dbReference>
<evidence type="ECO:0000313" key="9">
    <source>
        <dbReference type="EMBL" id="AEE14119.1"/>
    </source>
</evidence>
<dbReference type="GO" id="GO:0004427">
    <property type="term" value="F:inorganic diphosphate phosphatase activity"/>
    <property type="evidence" value="ECO:0007669"/>
    <property type="project" value="UniProtKB-EC"/>
</dbReference>
<dbReference type="STRING" id="747365.Thena_0479"/>
<evidence type="ECO:0000313" key="10">
    <source>
        <dbReference type="Proteomes" id="UP000011765"/>
    </source>
</evidence>
<name>M1E7S0_9BACT</name>
<comment type="cofactor">
    <cofactor evidence="1">
        <name>Mn(2+)</name>
        <dbReference type="ChEBI" id="CHEBI:29035"/>
    </cofactor>
</comment>
<protein>
    <recommendedName>
        <fullName evidence="2">inorganic diphosphatase</fullName>
        <ecNumber evidence="2">3.6.1.1</ecNumber>
    </recommendedName>
    <alternativeName>
        <fullName evidence="6">Pyrophosphate phospho-hydrolase</fullName>
    </alternativeName>
</protein>
<dbReference type="GO" id="GO:0005737">
    <property type="term" value="C:cytoplasm"/>
    <property type="evidence" value="ECO:0007669"/>
    <property type="project" value="InterPro"/>
</dbReference>